<keyword evidence="1" id="KW-0732">Signal</keyword>
<keyword evidence="3" id="KW-1185">Reference proteome</keyword>
<gene>
    <name evidence="2" type="ORF">F4559_001847</name>
</gene>
<dbReference type="EMBL" id="JACHJS010000001">
    <property type="protein sequence ID" value="MBB4964488.1"/>
    <property type="molecule type" value="Genomic_DNA"/>
</dbReference>
<feature type="chain" id="PRO_5031378351" description="Secreted protein" evidence="1">
    <location>
        <begin position="25"/>
        <end position="141"/>
    </location>
</feature>
<dbReference type="RefSeq" id="WP_184667523.1">
    <property type="nucleotide sequence ID" value="NZ_BAABAI010000031.1"/>
</dbReference>
<accession>A0A7W7WVF9</accession>
<reference evidence="2 3" key="1">
    <citation type="submission" date="2020-08" db="EMBL/GenBank/DDBJ databases">
        <title>Sequencing the genomes of 1000 actinobacteria strains.</title>
        <authorList>
            <person name="Klenk H.-P."/>
        </authorList>
    </citation>
    <scope>NUCLEOTIDE SEQUENCE [LARGE SCALE GENOMIC DNA]</scope>
    <source>
        <strain evidence="2 3">DSM 45084</strain>
    </source>
</reference>
<organism evidence="2 3">
    <name type="scientific">Saccharothrix violaceirubra</name>
    <dbReference type="NCBI Taxonomy" id="413306"/>
    <lineage>
        <taxon>Bacteria</taxon>
        <taxon>Bacillati</taxon>
        <taxon>Actinomycetota</taxon>
        <taxon>Actinomycetes</taxon>
        <taxon>Pseudonocardiales</taxon>
        <taxon>Pseudonocardiaceae</taxon>
        <taxon>Saccharothrix</taxon>
    </lineage>
</organism>
<feature type="signal peptide" evidence="1">
    <location>
        <begin position="1"/>
        <end position="24"/>
    </location>
</feature>
<name>A0A7W7WVF9_9PSEU</name>
<sequence length="141" mass="14639">MRRFILSLAVTLGLLTGGAGLATAAEAVTTSTPVVHVVSQPSTSGPVDTVPGATGTSVVGTSPGVDGTVRPAGVGRWIVEALIKLGRKIYDAAVAAVKAGWAAFKSWFDSLPWLIRQLMPVGAEELFRAIACHVLNQQWAC</sequence>
<dbReference type="AlphaFoldDB" id="A0A7W7WVF9"/>
<evidence type="ECO:0000313" key="3">
    <source>
        <dbReference type="Proteomes" id="UP000542674"/>
    </source>
</evidence>
<evidence type="ECO:0000313" key="2">
    <source>
        <dbReference type="EMBL" id="MBB4964488.1"/>
    </source>
</evidence>
<comment type="caution">
    <text evidence="2">The sequence shown here is derived from an EMBL/GenBank/DDBJ whole genome shotgun (WGS) entry which is preliminary data.</text>
</comment>
<evidence type="ECO:0008006" key="4">
    <source>
        <dbReference type="Google" id="ProtNLM"/>
    </source>
</evidence>
<dbReference type="Proteomes" id="UP000542674">
    <property type="component" value="Unassembled WGS sequence"/>
</dbReference>
<evidence type="ECO:0000256" key="1">
    <source>
        <dbReference type="SAM" id="SignalP"/>
    </source>
</evidence>
<proteinExistence type="predicted"/>
<protein>
    <recommendedName>
        <fullName evidence="4">Secreted protein</fullName>
    </recommendedName>
</protein>